<dbReference type="Pfam" id="PF01546">
    <property type="entry name" value="Peptidase_M20"/>
    <property type="match status" value="1"/>
</dbReference>
<proteinExistence type="predicted"/>
<dbReference type="Proteomes" id="UP001597285">
    <property type="component" value="Unassembled WGS sequence"/>
</dbReference>
<dbReference type="NCBIfam" id="TIGR01891">
    <property type="entry name" value="amidohydrolases"/>
    <property type="match status" value="1"/>
</dbReference>
<dbReference type="PANTHER" id="PTHR11014">
    <property type="entry name" value="PEPTIDASE M20 FAMILY MEMBER"/>
    <property type="match status" value="1"/>
</dbReference>
<evidence type="ECO:0000313" key="2">
    <source>
        <dbReference type="Proteomes" id="UP001597285"/>
    </source>
</evidence>
<sequence>MAAADFFEITIQGKGGHGSSPHTSIDPIVVGSHLANQLQTLISRTKNPMQAGVLTISTFQAGSEANNVIPDTAYLKGTVRTFEPTLRSLLEEKIKTMAEHICAAYDATCTVTYTKGYPAVYNHPAETEVIKTVFTDKFGAETVETTPLRMGGEDFAYYLEKKPGSFFFVNSGNAEKGIVYPHHHPKFDIDERALLMGGKAFLTIAEHYLAAQTETAIKHKTAIEAAAE</sequence>
<reference evidence="2" key="1">
    <citation type="journal article" date="2019" name="Int. J. Syst. Evol. Microbiol.">
        <title>The Global Catalogue of Microorganisms (GCM) 10K type strain sequencing project: providing services to taxonomists for standard genome sequencing and annotation.</title>
        <authorList>
            <consortium name="The Broad Institute Genomics Platform"/>
            <consortium name="The Broad Institute Genome Sequencing Center for Infectious Disease"/>
            <person name="Wu L."/>
            <person name="Ma J."/>
        </authorList>
    </citation>
    <scope>NUCLEOTIDE SEQUENCE [LARGE SCALE GENOMIC DNA]</scope>
    <source>
        <strain evidence="2">KCTC 42143</strain>
    </source>
</reference>
<dbReference type="InterPro" id="IPR036264">
    <property type="entry name" value="Bact_exopeptidase_dim_dom"/>
</dbReference>
<organism evidence="1 2">
    <name type="scientific">Carnobacterium antarcticum</name>
    <dbReference type="NCBI Taxonomy" id="2126436"/>
    <lineage>
        <taxon>Bacteria</taxon>
        <taxon>Bacillati</taxon>
        <taxon>Bacillota</taxon>
        <taxon>Bacilli</taxon>
        <taxon>Lactobacillales</taxon>
        <taxon>Carnobacteriaceae</taxon>
        <taxon>Carnobacterium</taxon>
    </lineage>
</organism>
<dbReference type="InterPro" id="IPR002933">
    <property type="entry name" value="Peptidase_M20"/>
</dbReference>
<evidence type="ECO:0000313" key="1">
    <source>
        <dbReference type="EMBL" id="MFD1798576.1"/>
    </source>
</evidence>
<protein>
    <submittedName>
        <fullName evidence="1">M20 family metallopeptidase</fullName>
    </submittedName>
</protein>
<dbReference type="SUPFAM" id="SSF55031">
    <property type="entry name" value="Bacterial exopeptidase dimerisation domain"/>
    <property type="match status" value="1"/>
</dbReference>
<dbReference type="InterPro" id="IPR017439">
    <property type="entry name" value="Amidohydrolase"/>
</dbReference>
<name>A0ABW4NJX7_9LACT</name>
<dbReference type="RefSeq" id="WP_376831272.1">
    <property type="nucleotide sequence ID" value="NZ_JBHUFF010000007.1"/>
</dbReference>
<dbReference type="PANTHER" id="PTHR11014:SF63">
    <property type="entry name" value="METALLOPEPTIDASE, PUTATIVE (AFU_ORTHOLOGUE AFUA_6G09600)-RELATED"/>
    <property type="match status" value="1"/>
</dbReference>
<accession>A0ABW4NJX7</accession>
<comment type="caution">
    <text evidence="1">The sequence shown here is derived from an EMBL/GenBank/DDBJ whole genome shotgun (WGS) entry which is preliminary data.</text>
</comment>
<dbReference type="Gene3D" id="3.30.70.360">
    <property type="match status" value="1"/>
</dbReference>
<gene>
    <name evidence="1" type="ORF">ACFSBK_01725</name>
</gene>
<dbReference type="EMBL" id="JBHUFF010000007">
    <property type="protein sequence ID" value="MFD1798576.1"/>
    <property type="molecule type" value="Genomic_DNA"/>
</dbReference>
<keyword evidence="2" id="KW-1185">Reference proteome</keyword>
<dbReference type="SUPFAM" id="SSF53187">
    <property type="entry name" value="Zn-dependent exopeptidases"/>
    <property type="match status" value="1"/>
</dbReference>